<dbReference type="GO" id="GO:0016787">
    <property type="term" value="F:hydrolase activity"/>
    <property type="evidence" value="ECO:0007669"/>
    <property type="project" value="InterPro"/>
</dbReference>
<reference evidence="2" key="2">
    <citation type="submission" date="2023-05" db="EMBL/GenBank/DDBJ databases">
        <authorList>
            <person name="Schelkunov M.I."/>
        </authorList>
    </citation>
    <scope>NUCLEOTIDE SEQUENCE</scope>
    <source>
        <strain evidence="2">Hsosn_3</strain>
        <tissue evidence="2">Leaf</tissue>
    </source>
</reference>
<protein>
    <recommendedName>
        <fullName evidence="1">Calcineurin-like phosphoesterase domain-containing protein</fullName>
    </recommendedName>
</protein>
<dbReference type="PANTHER" id="PTHR46422:SF6">
    <property type="entry name" value="SERINE_THREONINE-PROTEIN PHOSPHATASE BSL1"/>
    <property type="match status" value="1"/>
</dbReference>
<dbReference type="PRINTS" id="PR00114">
    <property type="entry name" value="STPHPHTASE"/>
</dbReference>
<dbReference type="InterPro" id="IPR029052">
    <property type="entry name" value="Metallo-depent_PP-like"/>
</dbReference>
<dbReference type="InterPro" id="IPR004843">
    <property type="entry name" value="Calcineurin-like_PHP"/>
</dbReference>
<organism evidence="2 3">
    <name type="scientific">Heracleum sosnowskyi</name>
    <dbReference type="NCBI Taxonomy" id="360622"/>
    <lineage>
        <taxon>Eukaryota</taxon>
        <taxon>Viridiplantae</taxon>
        <taxon>Streptophyta</taxon>
        <taxon>Embryophyta</taxon>
        <taxon>Tracheophyta</taxon>
        <taxon>Spermatophyta</taxon>
        <taxon>Magnoliopsida</taxon>
        <taxon>eudicotyledons</taxon>
        <taxon>Gunneridae</taxon>
        <taxon>Pentapetalae</taxon>
        <taxon>asterids</taxon>
        <taxon>campanulids</taxon>
        <taxon>Apiales</taxon>
        <taxon>Apiaceae</taxon>
        <taxon>Apioideae</taxon>
        <taxon>apioid superclade</taxon>
        <taxon>Tordylieae</taxon>
        <taxon>Tordyliinae</taxon>
        <taxon>Heracleum</taxon>
    </lineage>
</organism>
<evidence type="ECO:0000313" key="2">
    <source>
        <dbReference type="EMBL" id="KAK1381112.1"/>
    </source>
</evidence>
<dbReference type="InterPro" id="IPR006186">
    <property type="entry name" value="Ser/Thr-sp_prot-phosphatase"/>
</dbReference>
<gene>
    <name evidence="2" type="ORF">POM88_027856</name>
</gene>
<name>A0AAD8I8D5_9APIA</name>
<dbReference type="Proteomes" id="UP001237642">
    <property type="component" value="Unassembled WGS sequence"/>
</dbReference>
<comment type="caution">
    <text evidence="2">The sequence shown here is derived from an EMBL/GenBank/DDBJ whole genome shotgun (WGS) entry which is preliminary data.</text>
</comment>
<dbReference type="PANTHER" id="PTHR46422">
    <property type="entry name" value="SERINE/THREONINE-PROTEIN PHOSPHATASE BSL3"/>
    <property type="match status" value="1"/>
</dbReference>
<dbReference type="Pfam" id="PF00149">
    <property type="entry name" value="Metallophos"/>
    <property type="match status" value="1"/>
</dbReference>
<evidence type="ECO:0000259" key="1">
    <source>
        <dbReference type="Pfam" id="PF00149"/>
    </source>
</evidence>
<accession>A0AAD8I8D5</accession>
<reference evidence="2" key="1">
    <citation type="submission" date="2023-02" db="EMBL/GenBank/DDBJ databases">
        <title>Genome of toxic invasive species Heracleum sosnowskyi carries increased number of genes despite the absence of recent whole-genome duplications.</title>
        <authorList>
            <person name="Schelkunov M."/>
            <person name="Shtratnikova V."/>
            <person name="Makarenko M."/>
            <person name="Klepikova A."/>
            <person name="Omelchenko D."/>
            <person name="Novikova G."/>
            <person name="Obukhova E."/>
            <person name="Bogdanov V."/>
            <person name="Penin A."/>
            <person name="Logacheva M."/>
        </authorList>
    </citation>
    <scope>NUCLEOTIDE SEQUENCE</scope>
    <source>
        <strain evidence="2">Hsosn_3</strain>
        <tissue evidence="2">Leaf</tissue>
    </source>
</reference>
<keyword evidence="3" id="KW-1185">Reference proteome</keyword>
<proteinExistence type="predicted"/>
<dbReference type="SUPFAM" id="SSF56300">
    <property type="entry name" value="Metallo-dependent phosphatases"/>
    <property type="match status" value="1"/>
</dbReference>
<dbReference type="EMBL" id="JAUIZM010000006">
    <property type="protein sequence ID" value="KAK1381112.1"/>
    <property type="molecule type" value="Genomic_DNA"/>
</dbReference>
<dbReference type="Gene3D" id="3.60.21.10">
    <property type="match status" value="1"/>
</dbReference>
<dbReference type="AlphaFoldDB" id="A0AAD8I8D5"/>
<sequence>MFTRQKSSQGLHKKIKSTLFTSRNWRPPANRTPIKVFGDLHGQFDDLMHLFDEYGFSFTAEDISYIDYLFLGDYVNREHQSLETIINLHKAIGVLWTPLSLLKFTIILCLKDAHIFWWPQKLVAGNSTCKHSLLSQGVCACLECSGTLVIGPVPNGDFTASYMCNCIVFLPEGAQFALRHSSGNHSLGKKVVRNVNLQ</sequence>
<evidence type="ECO:0000313" key="3">
    <source>
        <dbReference type="Proteomes" id="UP001237642"/>
    </source>
</evidence>
<feature type="domain" description="Calcineurin-like phosphoesterase" evidence="1">
    <location>
        <begin position="33"/>
        <end position="85"/>
    </location>
</feature>